<reference evidence="2 3" key="1">
    <citation type="submission" date="2019-06" db="EMBL/GenBank/DDBJ databases">
        <title>Genomic Encyclopedia of Type Strains, Phase IV (KMG-V): Genome sequencing to study the core and pangenomes of soil and plant-associated prokaryotes.</title>
        <authorList>
            <person name="Whitman W."/>
        </authorList>
    </citation>
    <scope>NUCLEOTIDE SEQUENCE [LARGE SCALE GENOMIC DNA]</scope>
    <source>
        <strain evidence="2 3">BR 11650</strain>
    </source>
</reference>
<evidence type="ECO:0000313" key="3">
    <source>
        <dbReference type="Proteomes" id="UP000318529"/>
    </source>
</evidence>
<feature type="region of interest" description="Disordered" evidence="1">
    <location>
        <begin position="11"/>
        <end position="42"/>
    </location>
</feature>
<comment type="caution">
    <text evidence="2">The sequence shown here is derived from an EMBL/GenBank/DDBJ whole genome shotgun (WGS) entry which is preliminary data.</text>
</comment>
<dbReference type="Proteomes" id="UP000318529">
    <property type="component" value="Unassembled WGS sequence"/>
</dbReference>
<organism evidence="2 3">
    <name type="scientific">Azospirillum brasilense</name>
    <dbReference type="NCBI Taxonomy" id="192"/>
    <lineage>
        <taxon>Bacteria</taxon>
        <taxon>Pseudomonadati</taxon>
        <taxon>Pseudomonadota</taxon>
        <taxon>Alphaproteobacteria</taxon>
        <taxon>Rhodospirillales</taxon>
        <taxon>Azospirillaceae</taxon>
        <taxon>Azospirillum</taxon>
    </lineage>
</organism>
<feature type="compositionally biased region" description="Basic and acidic residues" evidence="1">
    <location>
        <begin position="12"/>
        <end position="29"/>
    </location>
</feature>
<dbReference type="EMBL" id="VITH01000017">
    <property type="protein sequence ID" value="TWA76876.1"/>
    <property type="molecule type" value="Genomic_DNA"/>
</dbReference>
<dbReference type="AlphaFoldDB" id="A0A560BW82"/>
<name>A0A560BW82_AZOBR</name>
<accession>A0A560BW82</accession>
<protein>
    <submittedName>
        <fullName evidence="2">Uncharacterized protein</fullName>
    </submittedName>
</protein>
<feature type="compositionally biased region" description="Polar residues" evidence="1">
    <location>
        <begin position="30"/>
        <end position="42"/>
    </location>
</feature>
<proteinExistence type="predicted"/>
<evidence type="ECO:0000256" key="1">
    <source>
        <dbReference type="SAM" id="MobiDB-lite"/>
    </source>
</evidence>
<sequence length="465" mass="50613">MPDTFLFPLQDHVGEAPHDDAGRSSDHTPQRQVMAQHTPSCPRTSMETLRALLLDSTAPFADAYERYSSDEAAHIAKYGYESILGDGEPEADFSVICKRFRDAAAAAQPPATLRDALAVIRYARDDEDEDVAPITLDTADKLRLLQGAYSTVAAVMEARSAFLIKQANRSVLLVAQGATVAPDAELLSSAARAQQIYDEMNDTTVEDDVPDEVVTEYNRLINTIAELPAHTTEGVAAKLRFFTYEVEGCVYSYISHGRTEGLLPQFIRTALEGAQRLTCGAVVFADPDAELLSVYRTFVDAYRQIEDIGDEKDPRFEAVCDAKYGAWDRIESLMPQTAAGMAAHLKLILHDTEETLQVDRALFYGEPLENGYQFACSGGGMLWKLIQHLECGSRLNIAAPAPTQQPDAFADTITAFQGEAEKALSLPTAPTVNMLEAGAAAAGIDIQQARAIYAAMADAYKKEAA</sequence>
<gene>
    <name evidence="2" type="ORF">FBZ83_11717</name>
</gene>
<evidence type="ECO:0000313" key="2">
    <source>
        <dbReference type="EMBL" id="TWA76876.1"/>
    </source>
</evidence>